<evidence type="ECO:0008006" key="3">
    <source>
        <dbReference type="Google" id="ProtNLM"/>
    </source>
</evidence>
<evidence type="ECO:0000313" key="1">
    <source>
        <dbReference type="EMBL" id="TCL08624.1"/>
    </source>
</evidence>
<dbReference type="Proteomes" id="UP000295673">
    <property type="component" value="Unassembled WGS sequence"/>
</dbReference>
<name>A0A4R1NK83_9RHOB</name>
<gene>
    <name evidence="1" type="ORF">BXY66_0662</name>
</gene>
<dbReference type="InterPro" id="IPR045616">
    <property type="entry name" value="DUF6446"/>
</dbReference>
<dbReference type="OrthoDB" id="7819947at2"/>
<dbReference type="Pfam" id="PF20044">
    <property type="entry name" value="DUF6446"/>
    <property type="match status" value="1"/>
</dbReference>
<proteinExistence type="predicted"/>
<organism evidence="1 2">
    <name type="scientific">Shimia isoporae</name>
    <dbReference type="NCBI Taxonomy" id="647720"/>
    <lineage>
        <taxon>Bacteria</taxon>
        <taxon>Pseudomonadati</taxon>
        <taxon>Pseudomonadota</taxon>
        <taxon>Alphaproteobacteria</taxon>
        <taxon>Rhodobacterales</taxon>
        <taxon>Roseobacteraceae</taxon>
    </lineage>
</organism>
<dbReference type="AlphaFoldDB" id="A0A4R1NK83"/>
<keyword evidence="2" id="KW-1185">Reference proteome</keyword>
<dbReference type="EMBL" id="SMGR01000001">
    <property type="protein sequence ID" value="TCL08624.1"/>
    <property type="molecule type" value="Genomic_DNA"/>
</dbReference>
<sequence>MTGKIVGVFIVLTALLGGAAIYWLQVYGFYETIEASSAKDDVQLTLLVTGEPEPILYEDFQAIDADSSPIRYRACFTTGMSAALLTETYEMIEHAEPRNAPEWFDCFDAKEIGTALESGEALAFLGQKDVIYGIDRLVAIMSDGRGFVWHEINKCGEIAFDGKPLPEECPPKPLE</sequence>
<evidence type="ECO:0000313" key="2">
    <source>
        <dbReference type="Proteomes" id="UP000295673"/>
    </source>
</evidence>
<reference evidence="1 2" key="1">
    <citation type="submission" date="2019-03" db="EMBL/GenBank/DDBJ databases">
        <title>Genomic Encyclopedia of Archaeal and Bacterial Type Strains, Phase II (KMG-II): from individual species to whole genera.</title>
        <authorList>
            <person name="Goeker M."/>
        </authorList>
    </citation>
    <scope>NUCLEOTIDE SEQUENCE [LARGE SCALE GENOMIC DNA]</scope>
    <source>
        <strain evidence="1 2">DSM 26433</strain>
    </source>
</reference>
<dbReference type="RefSeq" id="WP_132858730.1">
    <property type="nucleotide sequence ID" value="NZ_SMGR01000001.1"/>
</dbReference>
<accession>A0A4R1NK83</accession>
<protein>
    <recommendedName>
        <fullName evidence="3">Histidine kinase</fullName>
    </recommendedName>
</protein>
<comment type="caution">
    <text evidence="1">The sequence shown here is derived from an EMBL/GenBank/DDBJ whole genome shotgun (WGS) entry which is preliminary data.</text>
</comment>